<organism evidence="1 2">
    <name type="scientific">Ajellomyces capsulatus</name>
    <name type="common">Darling's disease fungus</name>
    <name type="synonym">Histoplasma capsulatum</name>
    <dbReference type="NCBI Taxonomy" id="5037"/>
    <lineage>
        <taxon>Eukaryota</taxon>
        <taxon>Fungi</taxon>
        <taxon>Dikarya</taxon>
        <taxon>Ascomycota</taxon>
        <taxon>Pezizomycotina</taxon>
        <taxon>Eurotiomycetes</taxon>
        <taxon>Eurotiomycetidae</taxon>
        <taxon>Onygenales</taxon>
        <taxon>Ajellomycetaceae</taxon>
        <taxon>Histoplasma</taxon>
    </lineage>
</organism>
<proteinExistence type="predicted"/>
<name>A0A8A1MHB8_AJECA</name>
<evidence type="ECO:0000313" key="2">
    <source>
        <dbReference type="Proteomes" id="UP000663671"/>
    </source>
</evidence>
<gene>
    <name evidence="1" type="ORF">I7I51_06161</name>
</gene>
<dbReference type="Proteomes" id="UP000663671">
    <property type="component" value="Chromosome 3"/>
</dbReference>
<evidence type="ECO:0000313" key="1">
    <source>
        <dbReference type="EMBL" id="QSS65319.1"/>
    </source>
</evidence>
<dbReference type="EMBL" id="CP069115">
    <property type="protein sequence ID" value="QSS65319.1"/>
    <property type="molecule type" value="Genomic_DNA"/>
</dbReference>
<protein>
    <submittedName>
        <fullName evidence="1">Uncharacterized protein</fullName>
    </submittedName>
</protein>
<reference evidence="1" key="1">
    <citation type="submission" date="2021-01" db="EMBL/GenBank/DDBJ databases">
        <title>Chromosome-level genome assembly of a human fungal pathogen reveals clustering of transcriptionally co-regulated genes.</title>
        <authorList>
            <person name="Voorhies M."/>
            <person name="Cohen S."/>
            <person name="Shea T.P."/>
            <person name="Petrus S."/>
            <person name="Munoz J.F."/>
            <person name="Poplawski S."/>
            <person name="Goldman W.E."/>
            <person name="Michael T."/>
            <person name="Cuomo C.A."/>
            <person name="Sil A."/>
            <person name="Beyhan S."/>
        </authorList>
    </citation>
    <scope>NUCLEOTIDE SEQUENCE</scope>
    <source>
        <strain evidence="1">WU24</strain>
    </source>
</reference>
<accession>A0A8A1MHB8</accession>
<dbReference type="AlphaFoldDB" id="A0A8A1MHB8"/>
<sequence length="127" mass="14338">MPVQDFVGRKKVEDQKGRGGMCIAEVVFHLGIPMVIFDDVPSSELLIRRVLMAGSIGLVKVVLWKSNSIEEIYTVGRRKRARSSLKPWHAEEPTAIIDHTSALPLVYVGKKSNWEYRPPKRNVAVQN</sequence>
<dbReference type="VEuPathDB" id="FungiDB:I7I51_06161"/>